<keyword evidence="7" id="KW-0503">Monooxygenase</keyword>
<evidence type="ECO:0000256" key="1">
    <source>
        <dbReference type="ARBA" id="ARBA00001971"/>
    </source>
</evidence>
<keyword evidence="4" id="KW-0349">Heme</keyword>
<dbReference type="GO" id="GO:0004497">
    <property type="term" value="F:monooxygenase activity"/>
    <property type="evidence" value="ECO:0007669"/>
    <property type="project" value="UniProtKB-KW"/>
</dbReference>
<comment type="subcellular location">
    <subcellularLocation>
        <location evidence="2">Endoplasmic reticulum membrane</location>
    </subcellularLocation>
</comment>
<dbReference type="Proteomes" id="UP000499080">
    <property type="component" value="Unassembled WGS sequence"/>
</dbReference>
<sequence>TICGAPVAAFENKNSQYLKAISWLSEKFMVRVYNFFLWPEFIFKHTHYYKELQHNLKVLHDFSRSVIREKKDRYLRGGNNSDKRKRKALMDMLLERHFEFQDLNEEDIREEVDTFIMERPLRITFFLYSNRNSPESAVLVLEGKIWKNRNGYTMCEREARFILKRDRHEKFSFSINPLAIDLEETLKDPGKKSAGAW</sequence>
<feature type="non-terminal residue" evidence="9">
    <location>
        <position position="1"/>
    </location>
</feature>
<reference evidence="9 10" key="1">
    <citation type="journal article" date="2019" name="Sci. Rep.">
        <title>Orb-weaving spider Araneus ventricosus genome elucidates the spidroin gene catalogue.</title>
        <authorList>
            <person name="Kono N."/>
            <person name="Nakamura H."/>
            <person name="Ohtoshi R."/>
            <person name="Moran D.A.P."/>
            <person name="Shinohara A."/>
            <person name="Yoshida Y."/>
            <person name="Fujiwara M."/>
            <person name="Mori M."/>
            <person name="Tomita M."/>
            <person name="Arakawa K."/>
        </authorList>
    </citation>
    <scope>NUCLEOTIDE SEQUENCE [LARGE SCALE GENOMIC DNA]</scope>
</reference>
<keyword evidence="7" id="KW-0560">Oxidoreductase</keyword>
<evidence type="ECO:0000256" key="5">
    <source>
        <dbReference type="ARBA" id="ARBA00022824"/>
    </source>
</evidence>
<comment type="cofactor">
    <cofactor evidence="1">
        <name>heme</name>
        <dbReference type="ChEBI" id="CHEBI:30413"/>
    </cofactor>
</comment>
<evidence type="ECO:0000256" key="2">
    <source>
        <dbReference type="ARBA" id="ARBA00004586"/>
    </source>
</evidence>
<evidence type="ECO:0000256" key="4">
    <source>
        <dbReference type="ARBA" id="ARBA00022617"/>
    </source>
</evidence>
<dbReference type="InterPro" id="IPR001128">
    <property type="entry name" value="Cyt_P450"/>
</dbReference>
<keyword evidence="6" id="KW-0408">Iron</keyword>
<dbReference type="InterPro" id="IPR050196">
    <property type="entry name" value="Cytochrome_P450_Monoox"/>
</dbReference>
<dbReference type="AlphaFoldDB" id="A0A4Y2R317"/>
<dbReference type="PANTHER" id="PTHR24291:SF189">
    <property type="entry name" value="CYTOCHROME P450 4C3-RELATED"/>
    <property type="match status" value="1"/>
</dbReference>
<dbReference type="Gene3D" id="1.10.630.10">
    <property type="entry name" value="Cytochrome P450"/>
    <property type="match status" value="1"/>
</dbReference>
<evidence type="ECO:0000313" key="9">
    <source>
        <dbReference type="EMBL" id="GBN70013.1"/>
    </source>
</evidence>
<evidence type="ECO:0000313" key="10">
    <source>
        <dbReference type="Proteomes" id="UP000499080"/>
    </source>
</evidence>
<evidence type="ECO:0000256" key="3">
    <source>
        <dbReference type="ARBA" id="ARBA00010617"/>
    </source>
</evidence>
<proteinExistence type="inferred from homology"/>
<dbReference type="GO" id="GO:0020037">
    <property type="term" value="F:heme binding"/>
    <property type="evidence" value="ECO:0007669"/>
    <property type="project" value="InterPro"/>
</dbReference>
<protein>
    <submittedName>
        <fullName evidence="9">Uncharacterized protein</fullName>
    </submittedName>
</protein>
<dbReference type="PANTHER" id="PTHR24291">
    <property type="entry name" value="CYTOCHROME P450 FAMILY 4"/>
    <property type="match status" value="1"/>
</dbReference>
<accession>A0A4Y2R317</accession>
<dbReference type="GO" id="GO:0016705">
    <property type="term" value="F:oxidoreductase activity, acting on paired donors, with incorporation or reduction of molecular oxygen"/>
    <property type="evidence" value="ECO:0007669"/>
    <property type="project" value="InterPro"/>
</dbReference>
<dbReference type="InterPro" id="IPR036396">
    <property type="entry name" value="Cyt_P450_sf"/>
</dbReference>
<keyword evidence="8" id="KW-0472">Membrane</keyword>
<dbReference type="EMBL" id="BGPR01015631">
    <property type="protein sequence ID" value="GBN70013.1"/>
    <property type="molecule type" value="Genomic_DNA"/>
</dbReference>
<evidence type="ECO:0000256" key="8">
    <source>
        <dbReference type="ARBA" id="ARBA00023136"/>
    </source>
</evidence>
<keyword evidence="10" id="KW-1185">Reference proteome</keyword>
<comment type="similarity">
    <text evidence="3">Belongs to the cytochrome P450 family.</text>
</comment>
<gene>
    <name evidence="9" type="ORF">AVEN_133243_1</name>
</gene>
<evidence type="ECO:0000256" key="6">
    <source>
        <dbReference type="ARBA" id="ARBA00023004"/>
    </source>
</evidence>
<organism evidence="9 10">
    <name type="scientific">Araneus ventricosus</name>
    <name type="common">Orbweaver spider</name>
    <name type="synonym">Epeira ventricosa</name>
    <dbReference type="NCBI Taxonomy" id="182803"/>
    <lineage>
        <taxon>Eukaryota</taxon>
        <taxon>Metazoa</taxon>
        <taxon>Ecdysozoa</taxon>
        <taxon>Arthropoda</taxon>
        <taxon>Chelicerata</taxon>
        <taxon>Arachnida</taxon>
        <taxon>Araneae</taxon>
        <taxon>Araneomorphae</taxon>
        <taxon>Entelegynae</taxon>
        <taxon>Araneoidea</taxon>
        <taxon>Araneidae</taxon>
        <taxon>Araneus</taxon>
    </lineage>
</organism>
<dbReference type="SUPFAM" id="SSF48264">
    <property type="entry name" value="Cytochrome P450"/>
    <property type="match status" value="1"/>
</dbReference>
<dbReference type="OrthoDB" id="6434974at2759"/>
<dbReference type="GO" id="GO:0005506">
    <property type="term" value="F:iron ion binding"/>
    <property type="evidence" value="ECO:0007669"/>
    <property type="project" value="InterPro"/>
</dbReference>
<dbReference type="GO" id="GO:0005789">
    <property type="term" value="C:endoplasmic reticulum membrane"/>
    <property type="evidence" value="ECO:0007669"/>
    <property type="project" value="UniProtKB-SubCell"/>
</dbReference>
<comment type="caution">
    <text evidence="9">The sequence shown here is derived from an EMBL/GenBank/DDBJ whole genome shotgun (WGS) entry which is preliminary data.</text>
</comment>
<keyword evidence="5" id="KW-0256">Endoplasmic reticulum</keyword>
<dbReference type="Pfam" id="PF00067">
    <property type="entry name" value="p450"/>
    <property type="match status" value="1"/>
</dbReference>
<keyword evidence="4" id="KW-0479">Metal-binding</keyword>
<evidence type="ECO:0000256" key="7">
    <source>
        <dbReference type="ARBA" id="ARBA00023033"/>
    </source>
</evidence>
<name>A0A4Y2R317_ARAVE</name>